<reference evidence="2 3" key="1">
    <citation type="submission" date="2019-04" db="EMBL/GenBank/DDBJ databases">
        <title>Streptomyces rhizosphaericola sp. nov., an actinobacterium isolated from the wheat rhizosphere.</title>
        <authorList>
            <person name="Vargas Hoyos H.A."/>
            <person name="Santos S.N."/>
            <person name="Genuario D.B."/>
            <person name="Melo I.S."/>
            <person name="Da Silva L.J."/>
            <person name="Da Silva F.S.P."/>
            <person name="Zucchi T.D."/>
        </authorList>
    </citation>
    <scope>NUCLEOTIDE SEQUENCE [LARGE SCALE GENOMIC DNA]</scope>
    <source>
        <strain evidence="2 3">1AS2c</strain>
    </source>
</reference>
<dbReference type="EMBL" id="SRZK01000590">
    <property type="protein sequence ID" value="TGY98444.1"/>
    <property type="molecule type" value="Genomic_DNA"/>
</dbReference>
<organism evidence="2 3">
    <name type="scientific">Streptomyces rhizosphaericola</name>
    <dbReference type="NCBI Taxonomy" id="2564098"/>
    <lineage>
        <taxon>Bacteria</taxon>
        <taxon>Bacillati</taxon>
        <taxon>Actinomycetota</taxon>
        <taxon>Actinomycetes</taxon>
        <taxon>Kitasatosporales</taxon>
        <taxon>Streptomycetaceae</taxon>
        <taxon>Streptomyces</taxon>
    </lineage>
</organism>
<dbReference type="EMBL" id="SRZK01000675">
    <property type="protein sequence ID" value="TGY96141.1"/>
    <property type="molecule type" value="Genomic_DNA"/>
</dbReference>
<comment type="caution">
    <text evidence="2">The sequence shown here is derived from an EMBL/GenBank/DDBJ whole genome shotgun (WGS) entry which is preliminary data.</text>
</comment>
<dbReference type="Proteomes" id="UP000306274">
    <property type="component" value="Unassembled WGS sequence"/>
</dbReference>
<dbReference type="SUPFAM" id="SSF52467">
    <property type="entry name" value="DHS-like NAD/FAD-binding domain"/>
    <property type="match status" value="1"/>
</dbReference>
<evidence type="ECO:0000313" key="2">
    <source>
        <dbReference type="EMBL" id="TGY98444.1"/>
    </source>
</evidence>
<evidence type="ECO:0000313" key="1">
    <source>
        <dbReference type="EMBL" id="TGY96141.1"/>
    </source>
</evidence>
<protein>
    <submittedName>
        <fullName evidence="2">Electron transfer flavoprotein subunit alpha/FixB family protein</fullName>
    </submittedName>
</protein>
<name>A0ABY2P6H8_9ACTN</name>
<dbReference type="InterPro" id="IPR001308">
    <property type="entry name" value="ETF_a/FixB"/>
</dbReference>
<feature type="non-terminal residue" evidence="2">
    <location>
        <position position="1"/>
    </location>
</feature>
<keyword evidence="3" id="KW-1185">Reference proteome</keyword>
<dbReference type="PANTHER" id="PTHR43153">
    <property type="entry name" value="ELECTRON TRANSFER FLAVOPROTEIN ALPHA"/>
    <property type="match status" value="1"/>
</dbReference>
<dbReference type="InterPro" id="IPR029035">
    <property type="entry name" value="DHS-like_NAD/FAD-binding_dom"/>
</dbReference>
<sequence>SGAIQHRAGMQTSKTIVAVNKDPEAPIFDLVDYGVVGDLFTVVPQLTEEINNRKG</sequence>
<proteinExistence type="predicted"/>
<evidence type="ECO:0000313" key="3">
    <source>
        <dbReference type="Proteomes" id="UP000306274"/>
    </source>
</evidence>
<accession>A0ABY2P6H8</accession>
<dbReference type="PANTHER" id="PTHR43153:SF1">
    <property type="entry name" value="ELECTRON TRANSFER FLAVOPROTEIN SUBUNIT ALPHA, MITOCHONDRIAL"/>
    <property type="match status" value="1"/>
</dbReference>
<gene>
    <name evidence="2" type="ORF">E5Z02_31675</name>
    <name evidence="1" type="ORF">E5Z02_32650</name>
</gene>
<dbReference type="Gene3D" id="3.40.50.1220">
    <property type="entry name" value="TPP-binding domain"/>
    <property type="match status" value="1"/>
</dbReference>